<dbReference type="PANTHER" id="PTHR15678">
    <property type="entry name" value="ANTIGEN MLAA-22-RELATED"/>
    <property type="match status" value="1"/>
</dbReference>
<feature type="region of interest" description="Disordered" evidence="1">
    <location>
        <begin position="2277"/>
        <end position="2312"/>
    </location>
</feature>
<feature type="compositionally biased region" description="Polar residues" evidence="1">
    <location>
        <begin position="2331"/>
        <end position="2343"/>
    </location>
</feature>
<feature type="compositionally biased region" description="Polar residues" evidence="1">
    <location>
        <begin position="2288"/>
        <end position="2307"/>
    </location>
</feature>
<evidence type="ECO:0000313" key="5">
    <source>
        <dbReference type="Proteomes" id="UP001231189"/>
    </source>
</evidence>
<keyword evidence="2" id="KW-0472">Membrane</keyword>
<feature type="domain" description="FMP27/BLTP2/Hobbit GFWDK motif-containing RBG unit" evidence="3">
    <location>
        <begin position="1190"/>
        <end position="1338"/>
    </location>
</feature>
<feature type="region of interest" description="Disordered" evidence="1">
    <location>
        <begin position="1673"/>
        <end position="1697"/>
    </location>
</feature>
<keyword evidence="2" id="KW-1133">Transmembrane helix</keyword>
<organism evidence="4 5">
    <name type="scientific">Lolium multiflorum</name>
    <name type="common">Italian ryegrass</name>
    <name type="synonym">Lolium perenne subsp. multiflorum</name>
    <dbReference type="NCBI Taxonomy" id="4521"/>
    <lineage>
        <taxon>Eukaryota</taxon>
        <taxon>Viridiplantae</taxon>
        <taxon>Streptophyta</taxon>
        <taxon>Embryophyta</taxon>
        <taxon>Tracheophyta</taxon>
        <taxon>Spermatophyta</taxon>
        <taxon>Magnoliopsida</taxon>
        <taxon>Liliopsida</taxon>
        <taxon>Poales</taxon>
        <taxon>Poaceae</taxon>
        <taxon>BOP clade</taxon>
        <taxon>Pooideae</taxon>
        <taxon>Poodae</taxon>
        <taxon>Poeae</taxon>
        <taxon>Poeae Chloroplast Group 2 (Poeae type)</taxon>
        <taxon>Loliodinae</taxon>
        <taxon>Loliinae</taxon>
        <taxon>Lolium</taxon>
    </lineage>
</organism>
<feature type="region of interest" description="Disordered" evidence="1">
    <location>
        <begin position="1767"/>
        <end position="1823"/>
    </location>
</feature>
<protein>
    <recommendedName>
        <fullName evidence="3">FMP27/BLTP2/Hobbit GFWDK motif-containing RBG unit domain-containing protein</fullName>
    </recommendedName>
</protein>
<evidence type="ECO:0000313" key="4">
    <source>
        <dbReference type="EMBL" id="KAK1650061.1"/>
    </source>
</evidence>
<feature type="region of interest" description="Disordered" evidence="1">
    <location>
        <begin position="135"/>
        <end position="163"/>
    </location>
</feature>
<comment type="caution">
    <text evidence="4">The sequence shown here is derived from an EMBL/GenBank/DDBJ whole genome shotgun (WGS) entry which is preliminary data.</text>
</comment>
<accession>A0AAD8SD73</accession>
<feature type="compositionally biased region" description="Basic and acidic residues" evidence="1">
    <location>
        <begin position="2344"/>
        <end position="2376"/>
    </location>
</feature>
<dbReference type="Proteomes" id="UP001231189">
    <property type="component" value="Unassembled WGS sequence"/>
</dbReference>
<feature type="region of interest" description="Disordered" evidence="1">
    <location>
        <begin position="2331"/>
        <end position="2376"/>
    </location>
</feature>
<evidence type="ECO:0000259" key="3">
    <source>
        <dbReference type="SMART" id="SM01214"/>
    </source>
</evidence>
<feature type="compositionally biased region" description="Low complexity" evidence="1">
    <location>
        <begin position="146"/>
        <end position="155"/>
    </location>
</feature>
<name>A0AAD8SD73_LOLMU</name>
<reference evidence="4" key="1">
    <citation type="submission" date="2023-07" db="EMBL/GenBank/DDBJ databases">
        <title>A chromosome-level genome assembly of Lolium multiflorum.</title>
        <authorList>
            <person name="Chen Y."/>
            <person name="Copetti D."/>
            <person name="Kolliker R."/>
            <person name="Studer B."/>
        </authorList>
    </citation>
    <scope>NUCLEOTIDE SEQUENCE</scope>
    <source>
        <strain evidence="4">02402/16</strain>
        <tissue evidence="4">Leaf</tissue>
    </source>
</reference>
<keyword evidence="5" id="KW-1185">Reference proteome</keyword>
<dbReference type="InterPro" id="IPR045167">
    <property type="entry name" value="Hobbit"/>
</dbReference>
<gene>
    <name evidence="4" type="ORF">QYE76_067866</name>
</gene>
<dbReference type="PANTHER" id="PTHR15678:SF8">
    <property type="entry name" value="PROTEIN KINKY POLLEN"/>
    <property type="match status" value="1"/>
</dbReference>
<dbReference type="InterPro" id="IPR019441">
    <property type="entry name" value="FMP27/BLTP2/Hobbit_GFWDK_RBG"/>
</dbReference>
<feature type="region of interest" description="Disordered" evidence="1">
    <location>
        <begin position="2557"/>
        <end position="2615"/>
    </location>
</feature>
<feature type="compositionally biased region" description="Basic and acidic residues" evidence="1">
    <location>
        <begin position="1673"/>
        <end position="1693"/>
    </location>
</feature>
<keyword evidence="2" id="KW-0812">Transmembrane</keyword>
<sequence length="2615" mass="291046">MMLGLVQLLVGFVVAWETLEFVLRYGLLLSALKLVVIVGFVTAASCLALLLLAKALTWVLRRVAKLSIGCRSYGLNYLRGITLSSPKGPLQSISIGEIRLGLRKPITQLGFTILTQGPILQLQISDLDIVLRQPAKSANKKKSPPRKSTSASSAKPKGKAKGQGKWRLITNVASLLSLSIVELKLKAPKAAVGFKELKIDLSKTGALHPVLNVDIHLIPLFVQALEVDDTENDTSVFNKLDWWVSGQYCSAMDTSDSSSFLFEDIALSCELHQRDKGIRVKNFDLIFGPIVVNLEEKLFTKKKLSASTVADQKDEPVVDNKPAAKSEGSKLLSLNKKIDLFPEKVSFNMSKLDLKFLPNDHGLSMNNEIGSISMRLMKSQPQNDSGEAATHLWLETDVTDIHLLMDGATSVLEVVKIATIVSANIPTQSTLPIRAEVNIKISGAQCNLIISRIKPLILFKSAKKKPLVLHEIPQQEKAPKEKLPLALVLAFSAPELSVVVYSLEDIPLFHCCLLSTHFSASKLVDQGPELHAKLGELKFLVVAKHQQLINESISGTLLHISSSTLDLEKDASKDNGVDQTKSALSVNISGVGMHFCFYYLELLCTTAMSYKGFLKSIRPPKKRPVQEDSSKKSTKSAKGAQLVKISVEKCSILYDGDMRLEDMSVADPKRVNFGSQGGRVMIIDDANGGPRMAYVNSTCLPDQKHVNFSTSLEINRFGVCLNKEKHSMQVELGRSRLIHKEYQFDDNPAVEVTLLDVQKAKFVKRSGGPNDNAVCSLINVTDVAVRWEPDPCLELLEVATRLKSVLHRLKLQNSVTEVKDETVHVDTSTIKDPTDHGQQEKAQKKRESVIAIDVESLKISGELADGVEATVHVGSIFSENAKIGVLVEGIALNFCDAQLFKSSSIQISRIPISVSGSLPDKKLQSAATCDWVIQCRDAYICLPFRLQLRAIDDAVEDTLRALKLVSAAKTSVLFPEKKSGSSSSSSSKKSKSKSTVFRYVRVMVRDLTAEIEEEPLQGWLDEHMSLMKNVFNESIVRLDLLDQLDSAKYKDSPKAKLDGSASEKSNDCPDVYVDAPGVQSLEKLREEIHIQAFKSYYQACQKLSVSKGSGACSTGFQSGFKMSTRRASVMSICAKDVDLSLSKIDGGDEGMISFIKNMDPVCAKNDIPFSRLYGSNLTLKAKSLSAYIRDYTFPLFSGTSAKCNGRLVLGQQATTFQPQVRQDVYVGKWWRVNLLRSATGYTPPMKTYCDIPLSFQRGEVSFGVGYEPVFADISYAFTCALRRANLAKRWYFERPEPPRRERSLPWWDDMRNYIHGNFSLCLAETMWHLPAATSPYEKLDQLLIRTGHIEIRYVDGYVSLSSKCLKVYITSLDSLAKKCTLEPPHHTVIPFLETPYFFMDITIEWGCDSGNPMDHYIFALPVEVKPRDKVFDPFRSTSLSLKWSFSLKPSTAEPVESQHKTLPVSNDSPTLYVGAHDLLWLTKWWNLFFLPPHKLRLFSRFPRFGVPRFIRSGNLPLDRVMTEQCIRFDATLLQIKNMPLQANDPAKGLTLHFTKLRLEISSSRGKQIFTFDCKREPLDLVYMGIDMHLLKVFINNIPEQTNSMDAQVESKNLHTKVTDNVFSDKGKTKARLTEKSRDDGFFLYSDYFTIRKQTPKADAARLSAWQEDGRKKSEKASFKSEFDGGDESDHAESGSDEEGFNVVVADNCQRVFVHGLKILWNLENRAAILSWVGGLTQAFQPPKPSPSRQYTQRKILEQKQAIKEAEMSNDGALNSSPSAPQSSDPQQMKSSDPPSSSGSSRPEQTSSSESVMKPSNSRDSEEEGTSLFMVNIVQPQFNLHSEEANGRLLLAAGSGRVMVRSFHSVVQVGQEMFEKTIGASNVSIGETKPEMTWSRFEVSVMLEHVQAHVAPTDVDPGAGIQWLPKIHRKSSEVKRTGALLERVFMPCQMFFRITRHKGGNPELKVKPLKELAFNSPDITAGMTSRQFQVMMDVLTNLLLARTPRNRKSNLCYPLDDDDNDIAEESDAVVPDGVEEVELAKIHVEVKERERKILFDDIRILCTGSEVSGDPSQSPKSDDATSVVTGSKSMLVKRLKQELLNVLNDRKEAYCLLRSAMQKAAQVRLMEKEKNKSPSCAMRVSMRINKVVWSMLADGKAFSEAEINDIIYDFDRDYKDIGIAQLTTKLFVLRNGLANAKSDTVVAPWNPPSEWGKNAMLRVNARQGAPTDGNSVIESLLVDIYPLKIYLTEAMYRMMWGYFFPGDEQHPQKRQELFKVSTTAGTRRVKKGSSVTETTSPSNQSSKESTLAQKAELDRSWEENVAESVANELVSQIQGQSNAQTESQDAAKDAKLVRSARSTREEKKPVEPNEVKQSRPQKMMDFRNIKISQVELLLTYEGLPFAVSDVRLLMDTFHREDFTGTWPRLFSRVKKHIVWGVLKSVTGMQGKKFKAKSSSQKEPTTGLIAASDFNLSDSDEEGGNSDQLPAFLRKQSDGAGDGFTTSVKGLFSSQKKKAMHFVLKTMKGDGDQDFQGERSENDIEFSPFARQLTITKTKKLIKKHTKKLKSQVPQNAGTEQEHGPDLPPRGPSGNHAGSSSSSSSSSDSDEPIPVEMSPKD</sequence>
<feature type="compositionally biased region" description="Low complexity" evidence="1">
    <location>
        <begin position="1775"/>
        <end position="1810"/>
    </location>
</feature>
<evidence type="ECO:0000256" key="2">
    <source>
        <dbReference type="SAM" id="Phobius"/>
    </source>
</evidence>
<dbReference type="SMART" id="SM01214">
    <property type="entry name" value="Fmp27_GFWDK"/>
    <property type="match status" value="1"/>
</dbReference>
<dbReference type="EMBL" id="JAUUTY010000004">
    <property type="protein sequence ID" value="KAK1650061.1"/>
    <property type="molecule type" value="Genomic_DNA"/>
</dbReference>
<feature type="transmembrane region" description="Helical" evidence="2">
    <location>
        <begin position="25"/>
        <end position="52"/>
    </location>
</feature>
<dbReference type="Pfam" id="PF10344">
    <property type="entry name" value="Hobbit"/>
    <property type="match status" value="1"/>
</dbReference>
<evidence type="ECO:0000256" key="1">
    <source>
        <dbReference type="SAM" id="MobiDB-lite"/>
    </source>
</evidence>
<proteinExistence type="predicted"/>